<gene>
    <name evidence="1" type="ORF">NDN08_007471</name>
</gene>
<dbReference type="InterPro" id="IPR036915">
    <property type="entry name" value="Cyclin-like_sf"/>
</dbReference>
<accession>A0AAV8V1W1</accession>
<dbReference type="PANTHER" id="PTHR15615">
    <property type="match status" value="1"/>
</dbReference>
<dbReference type="GO" id="GO:0019901">
    <property type="term" value="F:protein kinase binding"/>
    <property type="evidence" value="ECO:0007669"/>
    <property type="project" value="InterPro"/>
</dbReference>
<sequence>MVNRMRVAREVERRSDALAHKLGGRPGIREERKLEQIERIAVACGLTRLLEWAIQRNSVEFTCEPRMVDPALMFYSSAKPNLSLKLFVFKLFKYLNCSLSVFTTALVLMDRLVKKGNHYRLNEYNVHRIFLATSLIACKLLDDKPRPLKLFAMVGGISPTELCALEKVCLETLEYDLYVNPAVYALYERRLRASVHPQISPAMMRRRSRKFGN</sequence>
<evidence type="ECO:0000313" key="2">
    <source>
        <dbReference type="Proteomes" id="UP001157974"/>
    </source>
</evidence>
<evidence type="ECO:0008006" key="3">
    <source>
        <dbReference type="Google" id="ProtNLM"/>
    </source>
</evidence>
<name>A0AAV8V1W1_9RHOD</name>
<organism evidence="1 2">
    <name type="scientific">Rhodosorus marinus</name>
    <dbReference type="NCBI Taxonomy" id="101924"/>
    <lineage>
        <taxon>Eukaryota</taxon>
        <taxon>Rhodophyta</taxon>
        <taxon>Stylonematophyceae</taxon>
        <taxon>Stylonematales</taxon>
        <taxon>Stylonemataceae</taxon>
        <taxon>Rhodosorus</taxon>
    </lineage>
</organism>
<dbReference type="SUPFAM" id="SSF47954">
    <property type="entry name" value="Cyclin-like"/>
    <property type="match status" value="1"/>
</dbReference>
<dbReference type="Pfam" id="PF08613">
    <property type="entry name" value="Cyclin"/>
    <property type="match status" value="1"/>
</dbReference>
<dbReference type="Gene3D" id="1.10.472.10">
    <property type="entry name" value="Cyclin-like"/>
    <property type="match status" value="1"/>
</dbReference>
<proteinExistence type="predicted"/>
<keyword evidence="2" id="KW-1185">Reference proteome</keyword>
<dbReference type="InterPro" id="IPR013922">
    <property type="entry name" value="Cyclin_PHO80-like"/>
</dbReference>
<dbReference type="EMBL" id="JAMWBK010000002">
    <property type="protein sequence ID" value="KAJ8907357.1"/>
    <property type="molecule type" value="Genomic_DNA"/>
</dbReference>
<reference evidence="1 2" key="1">
    <citation type="journal article" date="2023" name="Nat. Commun.">
        <title>Origin of minicircular mitochondrial genomes in red algae.</title>
        <authorList>
            <person name="Lee Y."/>
            <person name="Cho C.H."/>
            <person name="Lee Y.M."/>
            <person name="Park S.I."/>
            <person name="Yang J.H."/>
            <person name="West J.A."/>
            <person name="Bhattacharya D."/>
            <person name="Yoon H.S."/>
        </authorList>
    </citation>
    <scope>NUCLEOTIDE SEQUENCE [LARGE SCALE GENOMIC DNA]</scope>
    <source>
        <strain evidence="1 2">CCMP1338</strain>
        <tissue evidence="1">Whole cell</tissue>
    </source>
</reference>
<comment type="caution">
    <text evidence="1">The sequence shown here is derived from an EMBL/GenBank/DDBJ whole genome shotgun (WGS) entry which is preliminary data.</text>
</comment>
<dbReference type="Proteomes" id="UP001157974">
    <property type="component" value="Unassembled WGS sequence"/>
</dbReference>
<protein>
    <recommendedName>
        <fullName evidence="3">Cyclin N-terminal domain-containing protein</fullName>
    </recommendedName>
</protein>
<evidence type="ECO:0000313" key="1">
    <source>
        <dbReference type="EMBL" id="KAJ8907357.1"/>
    </source>
</evidence>
<dbReference type="PANTHER" id="PTHR15615:SF108">
    <property type="entry name" value="PROTEIN CNPPD1"/>
    <property type="match status" value="1"/>
</dbReference>
<dbReference type="AlphaFoldDB" id="A0AAV8V1W1"/>